<accession>A0AAV6M437</accession>
<feature type="region of interest" description="Disordered" evidence="1">
    <location>
        <begin position="1"/>
        <end position="35"/>
    </location>
</feature>
<dbReference type="EMBL" id="JAGKQH010000018">
    <property type="protein sequence ID" value="KAG6574258.1"/>
    <property type="molecule type" value="Genomic_DNA"/>
</dbReference>
<evidence type="ECO:0000313" key="3">
    <source>
        <dbReference type="Proteomes" id="UP000685013"/>
    </source>
</evidence>
<evidence type="ECO:0000256" key="1">
    <source>
        <dbReference type="SAM" id="MobiDB-lite"/>
    </source>
</evidence>
<organism evidence="2 3">
    <name type="scientific">Cucurbita argyrosperma subsp. sororia</name>
    <dbReference type="NCBI Taxonomy" id="37648"/>
    <lineage>
        <taxon>Eukaryota</taxon>
        <taxon>Viridiplantae</taxon>
        <taxon>Streptophyta</taxon>
        <taxon>Embryophyta</taxon>
        <taxon>Tracheophyta</taxon>
        <taxon>Spermatophyta</taxon>
        <taxon>Magnoliopsida</taxon>
        <taxon>eudicotyledons</taxon>
        <taxon>Gunneridae</taxon>
        <taxon>Pentapetalae</taxon>
        <taxon>rosids</taxon>
        <taxon>fabids</taxon>
        <taxon>Cucurbitales</taxon>
        <taxon>Cucurbitaceae</taxon>
        <taxon>Cucurbiteae</taxon>
        <taxon>Cucurbita</taxon>
    </lineage>
</organism>
<name>A0AAV6M437_9ROSI</name>
<feature type="non-terminal residue" evidence="2">
    <location>
        <position position="1"/>
    </location>
</feature>
<proteinExistence type="predicted"/>
<evidence type="ECO:0000313" key="2">
    <source>
        <dbReference type="EMBL" id="KAG6574258.1"/>
    </source>
</evidence>
<sequence>MKPEATKRIKQGAPRSRETEGTAELEKEKEKAKGSEVRLDFGSNIGPLTSDQVLGPRLRIKYWALDSDQNKKPETTIVDT</sequence>
<keyword evidence="3" id="KW-1185">Reference proteome</keyword>
<dbReference type="AlphaFoldDB" id="A0AAV6M437"/>
<protein>
    <submittedName>
        <fullName evidence="2">Uncharacterized protein</fullName>
    </submittedName>
</protein>
<reference evidence="2 3" key="1">
    <citation type="journal article" date="2021" name="Hortic Res">
        <title>The domestication of Cucurbita argyrosperma as revealed by the genome of its wild relative.</title>
        <authorList>
            <person name="Barrera-Redondo J."/>
            <person name="Sanchez-de la Vega G."/>
            <person name="Aguirre-Liguori J.A."/>
            <person name="Castellanos-Morales G."/>
            <person name="Gutierrez-Guerrero Y.T."/>
            <person name="Aguirre-Dugua X."/>
            <person name="Aguirre-Planter E."/>
            <person name="Tenaillon M.I."/>
            <person name="Lira-Saade R."/>
            <person name="Eguiarte L.E."/>
        </authorList>
    </citation>
    <scope>NUCLEOTIDE SEQUENCE [LARGE SCALE GENOMIC DNA]</scope>
    <source>
        <strain evidence="2">JBR-2021</strain>
    </source>
</reference>
<feature type="compositionally biased region" description="Basic and acidic residues" evidence="1">
    <location>
        <begin position="15"/>
        <end position="35"/>
    </location>
</feature>
<dbReference type="Proteomes" id="UP000685013">
    <property type="component" value="Chromosome 18"/>
</dbReference>
<gene>
    <name evidence="2" type="ORF">SDJN03_28145</name>
</gene>
<comment type="caution">
    <text evidence="2">The sequence shown here is derived from an EMBL/GenBank/DDBJ whole genome shotgun (WGS) entry which is preliminary data.</text>
</comment>